<feature type="region of interest" description="Disordered" evidence="1">
    <location>
        <begin position="158"/>
        <end position="235"/>
    </location>
</feature>
<protein>
    <submittedName>
        <fullName evidence="2">Uncharacterized protein</fullName>
    </submittedName>
</protein>
<dbReference type="EMBL" id="SRLO01001226">
    <property type="protein sequence ID" value="TNN40022.1"/>
    <property type="molecule type" value="Genomic_DNA"/>
</dbReference>
<reference evidence="2 3" key="1">
    <citation type="submission" date="2019-03" db="EMBL/GenBank/DDBJ databases">
        <title>First draft genome of Liparis tanakae, snailfish: a comprehensive survey of snailfish specific genes.</title>
        <authorList>
            <person name="Kim W."/>
            <person name="Song I."/>
            <person name="Jeong J.-H."/>
            <person name="Kim D."/>
            <person name="Kim S."/>
            <person name="Ryu S."/>
            <person name="Song J.Y."/>
            <person name="Lee S.K."/>
        </authorList>
    </citation>
    <scope>NUCLEOTIDE SEQUENCE [LARGE SCALE GENOMIC DNA]</scope>
    <source>
        <tissue evidence="2">Muscle</tissue>
    </source>
</reference>
<proteinExistence type="predicted"/>
<evidence type="ECO:0000313" key="2">
    <source>
        <dbReference type="EMBL" id="TNN40022.1"/>
    </source>
</evidence>
<sequence length="235" mass="25271">MEEEEEVWMESVTFLFPTVAVLRRVENSSPGSRSEASRRPERPSRTPTVPSVEARTTRVPPRPTTEPSSTQGLEYTFPGARKAQTGAPSARLRRRSRPSCDPHSTPWWSGVTRGDEKTGPSLKTKTSIFLGVDSLKTWTGAAHQLPLVAIATDVSVHRADDHPTGGGVGRGEERDVPAVRPQDGAGVLGAEQKRTSLENAPLPRRRGSKGVGVGVAHGVEAEETTAQRGGEQPSE</sequence>
<feature type="region of interest" description="Disordered" evidence="1">
    <location>
        <begin position="24"/>
        <end position="119"/>
    </location>
</feature>
<dbReference type="AlphaFoldDB" id="A0A4Z2FIA0"/>
<accession>A0A4Z2FIA0</accession>
<organism evidence="2 3">
    <name type="scientific">Liparis tanakae</name>
    <name type="common">Tanaka's snailfish</name>
    <dbReference type="NCBI Taxonomy" id="230148"/>
    <lineage>
        <taxon>Eukaryota</taxon>
        <taxon>Metazoa</taxon>
        <taxon>Chordata</taxon>
        <taxon>Craniata</taxon>
        <taxon>Vertebrata</taxon>
        <taxon>Euteleostomi</taxon>
        <taxon>Actinopterygii</taxon>
        <taxon>Neopterygii</taxon>
        <taxon>Teleostei</taxon>
        <taxon>Neoteleostei</taxon>
        <taxon>Acanthomorphata</taxon>
        <taxon>Eupercaria</taxon>
        <taxon>Perciformes</taxon>
        <taxon>Cottioidei</taxon>
        <taxon>Cottales</taxon>
        <taxon>Liparidae</taxon>
        <taxon>Liparis</taxon>
    </lineage>
</organism>
<comment type="caution">
    <text evidence="2">The sequence shown here is derived from an EMBL/GenBank/DDBJ whole genome shotgun (WGS) entry which is preliminary data.</text>
</comment>
<evidence type="ECO:0000256" key="1">
    <source>
        <dbReference type="SAM" id="MobiDB-lite"/>
    </source>
</evidence>
<name>A0A4Z2FIA0_9TELE</name>
<feature type="compositionally biased region" description="Basic and acidic residues" evidence="1">
    <location>
        <begin position="35"/>
        <end position="44"/>
    </location>
</feature>
<keyword evidence="3" id="KW-1185">Reference proteome</keyword>
<evidence type="ECO:0000313" key="3">
    <source>
        <dbReference type="Proteomes" id="UP000314294"/>
    </source>
</evidence>
<dbReference type="Proteomes" id="UP000314294">
    <property type="component" value="Unassembled WGS sequence"/>
</dbReference>
<gene>
    <name evidence="2" type="ORF">EYF80_049820</name>
</gene>